<evidence type="ECO:0000259" key="3">
    <source>
        <dbReference type="SMART" id="SM00822"/>
    </source>
</evidence>
<keyword evidence="2 5" id="KW-0560">Oxidoreductase</keyword>
<organism evidence="5 6">
    <name type="scientific">Paraburkholderia azotifigens</name>
    <dbReference type="NCBI Taxonomy" id="2057004"/>
    <lineage>
        <taxon>Bacteria</taxon>
        <taxon>Pseudomonadati</taxon>
        <taxon>Pseudomonadota</taxon>
        <taxon>Betaproteobacteria</taxon>
        <taxon>Burkholderiales</taxon>
        <taxon>Burkholderiaceae</taxon>
        <taxon>Paraburkholderia</taxon>
    </lineage>
</organism>
<accession>A0A5C6VC47</accession>
<reference evidence="5 6" key="1">
    <citation type="journal article" date="2018" name="Int. J. Syst. Evol. Microbiol.">
        <title>Paraburkholderia azotifigens sp. nov., a nitrogen-fixing bacterium isolated from paddy soil.</title>
        <authorList>
            <person name="Choi G.M."/>
            <person name="Im W.T."/>
        </authorList>
    </citation>
    <scope>NUCLEOTIDE SEQUENCE [LARGE SCALE GENOMIC DNA]</scope>
    <source>
        <strain evidence="5 6">NF 2-5-3</strain>
    </source>
</reference>
<dbReference type="EMBL" id="JAZHGA010000035">
    <property type="protein sequence ID" value="MEM5344563.1"/>
    <property type="molecule type" value="Genomic_DNA"/>
</dbReference>
<evidence type="ECO:0000313" key="7">
    <source>
        <dbReference type="Proteomes" id="UP001481677"/>
    </source>
</evidence>
<dbReference type="FunFam" id="3.40.50.720:FF:000173">
    <property type="entry name" value="3-oxoacyl-[acyl-carrier protein] reductase"/>
    <property type="match status" value="1"/>
</dbReference>
<gene>
    <name evidence="4" type="primary">fabG</name>
    <name evidence="5" type="ORF">FRZ40_17675</name>
    <name evidence="4" type="ORF">V4C56_33675</name>
</gene>
<dbReference type="EC" id="1.1.1.100" evidence="4"/>
<dbReference type="NCBIfam" id="NF005559">
    <property type="entry name" value="PRK07231.1"/>
    <property type="match status" value="1"/>
</dbReference>
<dbReference type="PRINTS" id="PR00081">
    <property type="entry name" value="GDHRDH"/>
</dbReference>
<dbReference type="PRINTS" id="PR00080">
    <property type="entry name" value="SDRFAMILY"/>
</dbReference>
<reference evidence="4 7" key="3">
    <citation type="submission" date="2024-01" db="EMBL/GenBank/DDBJ databases">
        <title>The diversity of rhizobia nodulating Mimosa spp. in eleven states of Brazil covering several biomes is determined by host plant, location, and edaphic factors.</title>
        <authorList>
            <person name="Rouws L."/>
            <person name="Barauna A."/>
            <person name="Beukes C."/>
            <person name="De Faria S.M."/>
            <person name="Gross E."/>
            <person name="Dos Reis Junior F.B."/>
            <person name="Simon M."/>
            <person name="Maluk M."/>
            <person name="Odee D.W."/>
            <person name="Kenicer G."/>
            <person name="Young J.P.W."/>
            <person name="Reis V.M."/>
            <person name="Zilli J."/>
            <person name="James E.K."/>
        </authorList>
    </citation>
    <scope>NUCLEOTIDE SEQUENCE [LARGE SCALE GENOMIC DNA]</scope>
    <source>
        <strain evidence="4 7">JPY530</strain>
    </source>
</reference>
<dbReference type="InterPro" id="IPR020904">
    <property type="entry name" value="Sc_DH/Rdtase_CS"/>
</dbReference>
<feature type="domain" description="Ketoreductase" evidence="3">
    <location>
        <begin position="8"/>
        <end position="186"/>
    </location>
</feature>
<dbReference type="GO" id="GO:0047936">
    <property type="term" value="F:glucose 1-dehydrogenase [NAD(P)+] activity"/>
    <property type="evidence" value="ECO:0007669"/>
    <property type="project" value="UniProtKB-EC"/>
</dbReference>
<sequence length="250" mass="26542">MDLGIAGKVALVTGSGRGIGAQVARSLAREGARVVISDIDLAAAEQVAAELDAGGAKAIAVRCDVCDRDAVTRMVAQATEAFGSVDILVNNAGFNKDRYLTKMDETEWDAVVDTILKGAFHCSRAVLPGMMERKWGRIVNISSRSVFGNPGQTNYSTAKLGLVGFTRALSLEQARFGITVNAIAPGFVETELMRANPTYVTLRDNAIERNPVGFLGTPDDIASAVAFMASERARYITGVTLYVTGGRFSS</sequence>
<dbReference type="PROSITE" id="PS00061">
    <property type="entry name" value="ADH_SHORT"/>
    <property type="match status" value="1"/>
</dbReference>
<dbReference type="InterPro" id="IPR002347">
    <property type="entry name" value="SDR_fam"/>
</dbReference>
<dbReference type="GO" id="GO:0032787">
    <property type="term" value="P:monocarboxylic acid metabolic process"/>
    <property type="evidence" value="ECO:0007669"/>
    <property type="project" value="UniProtKB-ARBA"/>
</dbReference>
<dbReference type="SUPFAM" id="SSF51735">
    <property type="entry name" value="NAD(P)-binding Rossmann-fold domains"/>
    <property type="match status" value="1"/>
</dbReference>
<dbReference type="AlphaFoldDB" id="A0A5C6VC47"/>
<evidence type="ECO:0000313" key="6">
    <source>
        <dbReference type="Proteomes" id="UP000321776"/>
    </source>
</evidence>
<name>A0A5C6VC47_9BURK</name>
<dbReference type="NCBIfam" id="NF009466">
    <property type="entry name" value="PRK12826.1-2"/>
    <property type="match status" value="1"/>
</dbReference>
<dbReference type="Pfam" id="PF13561">
    <property type="entry name" value="adh_short_C2"/>
    <property type="match status" value="1"/>
</dbReference>
<dbReference type="GO" id="GO:0004316">
    <property type="term" value="F:3-oxoacyl-[acyl-carrier-protein] reductase (NADPH) activity"/>
    <property type="evidence" value="ECO:0007669"/>
    <property type="project" value="UniProtKB-EC"/>
</dbReference>
<comment type="similarity">
    <text evidence="1">Belongs to the short-chain dehydrogenases/reductases (SDR) family.</text>
</comment>
<keyword evidence="7" id="KW-1185">Reference proteome</keyword>
<dbReference type="PANTHER" id="PTHR42879:SF2">
    <property type="entry name" value="3-OXOACYL-[ACYL-CARRIER-PROTEIN] REDUCTASE FABG"/>
    <property type="match status" value="1"/>
</dbReference>
<evidence type="ECO:0000256" key="2">
    <source>
        <dbReference type="ARBA" id="ARBA00023002"/>
    </source>
</evidence>
<dbReference type="EMBL" id="VOQS01000003">
    <property type="protein sequence ID" value="TXC82321.1"/>
    <property type="molecule type" value="Genomic_DNA"/>
</dbReference>
<dbReference type="SMART" id="SM00822">
    <property type="entry name" value="PKS_KR"/>
    <property type="match status" value="1"/>
</dbReference>
<evidence type="ECO:0000256" key="1">
    <source>
        <dbReference type="ARBA" id="ARBA00006484"/>
    </source>
</evidence>
<dbReference type="PANTHER" id="PTHR42879">
    <property type="entry name" value="3-OXOACYL-(ACYL-CARRIER-PROTEIN) REDUCTASE"/>
    <property type="match status" value="1"/>
</dbReference>
<protein>
    <submittedName>
        <fullName evidence="4">3-oxoacyl-ACP reductase FabG</fullName>
        <ecNumber evidence="4">1.1.1.100</ecNumber>
    </submittedName>
    <submittedName>
        <fullName evidence="5">Glucose 1-dehydrogenase</fullName>
        <ecNumber evidence="5">1.1.1.47</ecNumber>
    </submittedName>
</protein>
<dbReference type="InterPro" id="IPR050259">
    <property type="entry name" value="SDR"/>
</dbReference>
<dbReference type="RefSeq" id="WP_028364910.1">
    <property type="nucleotide sequence ID" value="NZ_JAZHFZ010000036.1"/>
</dbReference>
<evidence type="ECO:0000313" key="5">
    <source>
        <dbReference type="EMBL" id="TXC82321.1"/>
    </source>
</evidence>
<dbReference type="InterPro" id="IPR057326">
    <property type="entry name" value="KR_dom"/>
</dbReference>
<reference evidence="5" key="2">
    <citation type="submission" date="2019-08" db="EMBL/GenBank/DDBJ databases">
        <authorList>
            <person name="Im W.-T."/>
        </authorList>
    </citation>
    <scope>NUCLEOTIDE SEQUENCE</scope>
    <source>
        <strain evidence="5">NF 2-5-3</strain>
    </source>
</reference>
<dbReference type="EC" id="1.1.1.47" evidence="5"/>
<dbReference type="InterPro" id="IPR036291">
    <property type="entry name" value="NAD(P)-bd_dom_sf"/>
</dbReference>
<evidence type="ECO:0000313" key="4">
    <source>
        <dbReference type="EMBL" id="MEM5344563.1"/>
    </source>
</evidence>
<dbReference type="Proteomes" id="UP000321776">
    <property type="component" value="Unassembled WGS sequence"/>
</dbReference>
<dbReference type="Gene3D" id="3.40.50.720">
    <property type="entry name" value="NAD(P)-binding Rossmann-like Domain"/>
    <property type="match status" value="1"/>
</dbReference>
<dbReference type="Proteomes" id="UP001481677">
    <property type="component" value="Unassembled WGS sequence"/>
</dbReference>
<proteinExistence type="inferred from homology"/>
<comment type="caution">
    <text evidence="5">The sequence shown here is derived from an EMBL/GenBank/DDBJ whole genome shotgun (WGS) entry which is preliminary data.</text>
</comment>